<reference evidence="8" key="2">
    <citation type="submission" date="2023-01" db="EMBL/GenBank/DDBJ databases">
        <title>Draft genome sequence of Portibacter lacus strain NBRC 108769.</title>
        <authorList>
            <person name="Sun Q."/>
            <person name="Mori K."/>
        </authorList>
    </citation>
    <scope>NUCLEOTIDE SEQUENCE</scope>
    <source>
        <strain evidence="8">NBRC 108769</strain>
    </source>
</reference>
<dbReference type="Pfam" id="PF02687">
    <property type="entry name" value="FtsX"/>
    <property type="match status" value="1"/>
</dbReference>
<accession>A0AA37SVN2</accession>
<comment type="subcellular location">
    <subcellularLocation>
        <location evidence="1">Cell membrane</location>
        <topology evidence="1">Multi-pass membrane protein</topology>
    </subcellularLocation>
</comment>
<keyword evidence="9" id="KW-1185">Reference proteome</keyword>
<evidence type="ECO:0000313" key="9">
    <source>
        <dbReference type="Proteomes" id="UP001156666"/>
    </source>
</evidence>
<feature type="domain" description="ABC3 transporter permease C-terminal" evidence="7">
    <location>
        <begin position="134"/>
        <end position="245"/>
    </location>
</feature>
<evidence type="ECO:0000256" key="6">
    <source>
        <dbReference type="SAM" id="Phobius"/>
    </source>
</evidence>
<evidence type="ECO:0000256" key="4">
    <source>
        <dbReference type="ARBA" id="ARBA00022989"/>
    </source>
</evidence>
<comment type="caution">
    <text evidence="8">The sequence shown here is derived from an EMBL/GenBank/DDBJ whole genome shotgun (WGS) entry which is preliminary data.</text>
</comment>
<dbReference type="GO" id="GO:0051301">
    <property type="term" value="P:cell division"/>
    <property type="evidence" value="ECO:0007669"/>
    <property type="project" value="UniProtKB-KW"/>
</dbReference>
<keyword evidence="8" id="KW-0131">Cell cycle</keyword>
<feature type="transmembrane region" description="Helical" evidence="6">
    <location>
        <begin position="183"/>
        <end position="206"/>
    </location>
</feature>
<dbReference type="Proteomes" id="UP001156666">
    <property type="component" value="Unassembled WGS sequence"/>
</dbReference>
<keyword evidence="4 6" id="KW-1133">Transmembrane helix</keyword>
<dbReference type="GO" id="GO:0005886">
    <property type="term" value="C:plasma membrane"/>
    <property type="evidence" value="ECO:0007669"/>
    <property type="project" value="UniProtKB-SubCell"/>
</dbReference>
<dbReference type="InterPro" id="IPR004513">
    <property type="entry name" value="FtsX"/>
</dbReference>
<keyword evidence="3 6" id="KW-0812">Transmembrane</keyword>
<evidence type="ECO:0000259" key="7">
    <source>
        <dbReference type="Pfam" id="PF02687"/>
    </source>
</evidence>
<reference evidence="8" key="1">
    <citation type="journal article" date="2014" name="Int. J. Syst. Evol. Microbiol.">
        <title>Complete genome sequence of Corynebacterium casei LMG S-19264T (=DSM 44701T), isolated from a smear-ripened cheese.</title>
        <authorList>
            <consortium name="US DOE Joint Genome Institute (JGI-PGF)"/>
            <person name="Walter F."/>
            <person name="Albersmeier A."/>
            <person name="Kalinowski J."/>
            <person name="Ruckert C."/>
        </authorList>
    </citation>
    <scope>NUCLEOTIDE SEQUENCE</scope>
    <source>
        <strain evidence="8">NBRC 108769</strain>
    </source>
</reference>
<proteinExistence type="predicted"/>
<evidence type="ECO:0000313" key="8">
    <source>
        <dbReference type="EMBL" id="GLR20065.1"/>
    </source>
</evidence>
<dbReference type="InterPro" id="IPR003838">
    <property type="entry name" value="ABC3_permease_C"/>
</dbReference>
<dbReference type="PANTHER" id="PTHR47755:SF1">
    <property type="entry name" value="CELL DIVISION PROTEIN FTSX"/>
    <property type="match status" value="1"/>
</dbReference>
<organism evidence="8 9">
    <name type="scientific">Portibacter lacus</name>
    <dbReference type="NCBI Taxonomy" id="1099794"/>
    <lineage>
        <taxon>Bacteria</taxon>
        <taxon>Pseudomonadati</taxon>
        <taxon>Bacteroidota</taxon>
        <taxon>Saprospiria</taxon>
        <taxon>Saprospirales</taxon>
        <taxon>Haliscomenobacteraceae</taxon>
        <taxon>Portibacter</taxon>
    </lineage>
</organism>
<keyword evidence="8" id="KW-0132">Cell division</keyword>
<gene>
    <name evidence="8" type="ORF">GCM10007940_46810</name>
</gene>
<evidence type="ECO:0000256" key="5">
    <source>
        <dbReference type="ARBA" id="ARBA00023136"/>
    </source>
</evidence>
<name>A0AA37SVN2_9BACT</name>
<sequence length="257" mass="28800">MLFFLGVYFMIAIKSNAVLKTLKNETSVLVEVEPGITDDLIPRFAALPGVIPNSVSFTSSQDAKRIMEEELGSAFLDLQGENPFFDTYQFNMEKGSVNIPLLRSMKEVHDAYAQSSYVDQISTNVRKFSRLALIVGIFFSALAITLIFNAINLSLAESKSSFYTLKLLGSDWNFIKRPFLQRAFYSGLLSGGIAILLFVIAMTYFMLSNDTIGKIISIWNVILVAFIMLLVGFLVNLLSTNAILNRFLTMKEEDLYT</sequence>
<feature type="transmembrane region" description="Helical" evidence="6">
    <location>
        <begin position="131"/>
        <end position="151"/>
    </location>
</feature>
<evidence type="ECO:0000256" key="3">
    <source>
        <dbReference type="ARBA" id="ARBA00022692"/>
    </source>
</evidence>
<dbReference type="PANTHER" id="PTHR47755">
    <property type="entry name" value="CELL DIVISION PROTEIN FTSX"/>
    <property type="match status" value="1"/>
</dbReference>
<protein>
    <submittedName>
        <fullName evidence="8">Cell division protein FtsX</fullName>
    </submittedName>
</protein>
<evidence type="ECO:0000256" key="2">
    <source>
        <dbReference type="ARBA" id="ARBA00022475"/>
    </source>
</evidence>
<dbReference type="EMBL" id="BSOH01000037">
    <property type="protein sequence ID" value="GLR20065.1"/>
    <property type="molecule type" value="Genomic_DNA"/>
</dbReference>
<keyword evidence="2" id="KW-1003">Cell membrane</keyword>
<feature type="transmembrane region" description="Helical" evidence="6">
    <location>
        <begin position="218"/>
        <end position="238"/>
    </location>
</feature>
<evidence type="ECO:0000256" key="1">
    <source>
        <dbReference type="ARBA" id="ARBA00004651"/>
    </source>
</evidence>
<dbReference type="AlphaFoldDB" id="A0AA37SVN2"/>
<keyword evidence="5 6" id="KW-0472">Membrane</keyword>